<dbReference type="Gene3D" id="3.40.50.1460">
    <property type="match status" value="1"/>
</dbReference>
<dbReference type="PROSITE" id="PS50207">
    <property type="entry name" value="CASPASE_P10"/>
    <property type="match status" value="1"/>
</dbReference>
<keyword evidence="9" id="KW-0378">Hydrolase</keyword>
<keyword evidence="8" id="KW-0677">Repeat</keyword>
<dbReference type="GO" id="GO:0005737">
    <property type="term" value="C:cytoplasm"/>
    <property type="evidence" value="ECO:0007669"/>
    <property type="project" value="UniProtKB-SubCell"/>
</dbReference>
<comment type="similarity">
    <text evidence="3 16">Belongs to the peptidase C14A family.</text>
</comment>
<feature type="domain" description="Caspase family p10" evidence="19">
    <location>
        <begin position="469"/>
        <end position="550"/>
    </location>
</feature>
<feature type="domain" description="DED" evidence="18">
    <location>
        <begin position="149"/>
        <end position="224"/>
    </location>
</feature>
<dbReference type="Pfam" id="PF00656">
    <property type="entry name" value="Peptidase_C14"/>
    <property type="match status" value="1"/>
</dbReference>
<evidence type="ECO:0000256" key="7">
    <source>
        <dbReference type="ARBA" id="ARBA00022703"/>
    </source>
</evidence>
<dbReference type="InterPro" id="IPR011029">
    <property type="entry name" value="DEATH-like_dom_sf"/>
</dbReference>
<dbReference type="InterPro" id="IPR015917">
    <property type="entry name" value="Pept_C14A"/>
</dbReference>
<dbReference type="EC" id="3.4.22.61" evidence="14"/>
<dbReference type="PRINTS" id="PR00376">
    <property type="entry name" value="IL1BCENZYME"/>
</dbReference>
<dbReference type="Gene3D" id="1.10.533.10">
    <property type="entry name" value="Death Domain, Fas"/>
    <property type="match status" value="2"/>
</dbReference>
<dbReference type="OrthoDB" id="6114029at2759"/>
<dbReference type="InterPro" id="IPR002138">
    <property type="entry name" value="Pept_C14_p10"/>
</dbReference>
<sequence length="551" mass="62147">MDLSPEGWRFLYCACVVPETAASETAALHACSWMHLLFVRVDYPANSSETERLQVLHKIDSELDSNDVAALKFLCRDFVPPKHLERIRDARDLFMELGDQGLLEDGFLIVGELLHTIQSWRLLRFLGSKCAEVEQFLQDRRACISVISPYRKMLYNLSEDVTADNLTTIKFLLPLPRGKLEPSATFFDVLVAMEKQGLLREDSLEVLEQVCAHCDKRLAARVQEFTRQITAGGDHLNKVPSQESSVHSYTDSTPHLSLPEDGREQPPSSLHQTEHASVPGASASRIPMDSQLSVDTGPESKCEEVYDMSRRPRGHCVIINNFSFEEAMEKNPTLKLGRRDGTDADVEALEEAFSSLHFMVHHRKDLRQAQMLGVAEEFGSENHGQLDAFVCCVLSHGQKGSVYATDGELVPIRQLTQPFTSSRCPSLAGKPKLFFIQACQLQEEEPLFQADGPDTPYDTDAGPVRPDTIPNDSDFLLGMATVEYHISYRHIHRGSIFIQELCEQLKWGCPRNEDILAILTKVNRKVSEKGEFKQMPEPRYTLRKKLILSMD</sequence>
<dbReference type="GO" id="GO:0004197">
    <property type="term" value="F:cysteine-type endopeptidase activity"/>
    <property type="evidence" value="ECO:0007669"/>
    <property type="project" value="InterPro"/>
</dbReference>
<dbReference type="CDD" id="cd00032">
    <property type="entry name" value="CASc"/>
    <property type="match status" value="1"/>
</dbReference>
<dbReference type="PROSITE" id="PS50168">
    <property type="entry name" value="DED"/>
    <property type="match status" value="2"/>
</dbReference>
<evidence type="ECO:0000256" key="9">
    <source>
        <dbReference type="ARBA" id="ARBA00022801"/>
    </source>
</evidence>
<dbReference type="GO" id="GO:0005634">
    <property type="term" value="C:nucleus"/>
    <property type="evidence" value="ECO:0007669"/>
    <property type="project" value="UniProtKB-SubCell"/>
</dbReference>
<dbReference type="SMART" id="SM00115">
    <property type="entry name" value="CASc"/>
    <property type="match status" value="1"/>
</dbReference>
<keyword evidence="6" id="KW-0645">Protease</keyword>
<evidence type="ECO:0000256" key="10">
    <source>
        <dbReference type="ARBA" id="ARBA00022807"/>
    </source>
</evidence>
<dbReference type="GO" id="GO:0032991">
    <property type="term" value="C:protein-containing complex"/>
    <property type="evidence" value="ECO:0007669"/>
    <property type="project" value="UniProtKB-ARBA"/>
</dbReference>
<evidence type="ECO:0000256" key="16">
    <source>
        <dbReference type="RuleBase" id="RU003971"/>
    </source>
</evidence>
<dbReference type="SUPFAM" id="SSF47986">
    <property type="entry name" value="DEATH domain"/>
    <property type="match status" value="2"/>
</dbReference>
<comment type="catalytic activity">
    <reaction evidence="13">
        <text>Strict requirement for Asp at position P1 and has a preferred cleavage sequence of (Leu/Asp/Val)-Glu-Thr-Asp-|-(Gly/Ser/Ala).</text>
        <dbReference type="EC" id="3.4.22.61"/>
    </reaction>
</comment>
<evidence type="ECO:0000256" key="8">
    <source>
        <dbReference type="ARBA" id="ARBA00022737"/>
    </source>
</evidence>
<dbReference type="SUPFAM" id="SSF52129">
    <property type="entry name" value="Caspase-like"/>
    <property type="match status" value="1"/>
</dbReference>
<evidence type="ECO:0000259" key="19">
    <source>
        <dbReference type="PROSITE" id="PS50207"/>
    </source>
</evidence>
<organism evidence="21 22">
    <name type="scientific">Synaphobranchus kaupii</name>
    <name type="common">Kaup's arrowtooth eel</name>
    <dbReference type="NCBI Taxonomy" id="118154"/>
    <lineage>
        <taxon>Eukaryota</taxon>
        <taxon>Metazoa</taxon>
        <taxon>Chordata</taxon>
        <taxon>Craniata</taxon>
        <taxon>Vertebrata</taxon>
        <taxon>Euteleostomi</taxon>
        <taxon>Actinopterygii</taxon>
        <taxon>Neopterygii</taxon>
        <taxon>Teleostei</taxon>
        <taxon>Anguilliformes</taxon>
        <taxon>Synaphobranchidae</taxon>
        <taxon>Synaphobranchus</taxon>
    </lineage>
</organism>
<dbReference type="PANTHER" id="PTHR48169:SF7">
    <property type="entry name" value="CASPASE 10"/>
    <property type="match status" value="1"/>
</dbReference>
<keyword evidence="12" id="KW-0539">Nucleus</keyword>
<dbReference type="GO" id="GO:0051604">
    <property type="term" value="P:protein maturation"/>
    <property type="evidence" value="ECO:0007669"/>
    <property type="project" value="UniProtKB-ARBA"/>
</dbReference>
<dbReference type="InterPro" id="IPR029030">
    <property type="entry name" value="Caspase-like_dom_sf"/>
</dbReference>
<feature type="domain" description="DED" evidence="18">
    <location>
        <begin position="51"/>
        <end position="128"/>
    </location>
</feature>
<keyword evidence="4" id="KW-0963">Cytoplasm</keyword>
<evidence type="ECO:0000256" key="12">
    <source>
        <dbReference type="ARBA" id="ARBA00023242"/>
    </source>
</evidence>
<keyword evidence="7" id="KW-0053">Apoptosis</keyword>
<dbReference type="GO" id="GO:0006915">
    <property type="term" value="P:apoptotic process"/>
    <property type="evidence" value="ECO:0007669"/>
    <property type="project" value="UniProtKB-KW"/>
</dbReference>
<dbReference type="InterPro" id="IPR001875">
    <property type="entry name" value="DED_dom"/>
</dbReference>
<proteinExistence type="inferred from homology"/>
<dbReference type="InterPro" id="IPR011600">
    <property type="entry name" value="Pept_C14_caspase"/>
</dbReference>
<evidence type="ECO:0000313" key="22">
    <source>
        <dbReference type="Proteomes" id="UP001152622"/>
    </source>
</evidence>
<evidence type="ECO:0000313" key="21">
    <source>
        <dbReference type="EMBL" id="KAJ8338520.1"/>
    </source>
</evidence>
<keyword evidence="5" id="KW-0597">Phosphoprotein</keyword>
<dbReference type="EMBL" id="JAINUF010000018">
    <property type="protein sequence ID" value="KAJ8338520.1"/>
    <property type="molecule type" value="Genomic_DNA"/>
</dbReference>
<dbReference type="PROSITE" id="PS50208">
    <property type="entry name" value="CASPASE_P20"/>
    <property type="match status" value="1"/>
</dbReference>
<gene>
    <name evidence="21" type="ORF">SKAU_G00374860</name>
</gene>
<name>A0A9Q1IFD1_SYNKA</name>
<feature type="domain" description="Caspase family p20" evidence="20">
    <location>
        <begin position="312"/>
        <end position="443"/>
    </location>
</feature>
<dbReference type="FunFam" id="1.10.533.10:FF:000016">
    <property type="entry name" value="CASP8 and FADD-like apoptosis regulator"/>
    <property type="match status" value="1"/>
</dbReference>
<keyword evidence="10" id="KW-0788">Thiol protease</keyword>
<dbReference type="Proteomes" id="UP001152622">
    <property type="component" value="Chromosome 18"/>
</dbReference>
<dbReference type="GO" id="GO:0043065">
    <property type="term" value="P:positive regulation of apoptotic process"/>
    <property type="evidence" value="ECO:0007669"/>
    <property type="project" value="UniProtKB-ARBA"/>
</dbReference>
<evidence type="ECO:0000256" key="5">
    <source>
        <dbReference type="ARBA" id="ARBA00022553"/>
    </source>
</evidence>
<evidence type="ECO:0000259" key="18">
    <source>
        <dbReference type="PROSITE" id="PS50168"/>
    </source>
</evidence>
<comment type="subcellular location">
    <subcellularLocation>
        <location evidence="2">Cytoplasm</location>
    </subcellularLocation>
    <subcellularLocation>
        <location evidence="1">Nucleus</location>
    </subcellularLocation>
</comment>
<dbReference type="CDD" id="cd08334">
    <property type="entry name" value="DED_Caspase_8_10_r2"/>
    <property type="match status" value="1"/>
</dbReference>
<evidence type="ECO:0000256" key="15">
    <source>
        <dbReference type="ARBA" id="ARBA00068172"/>
    </source>
</evidence>
<evidence type="ECO:0000256" key="17">
    <source>
        <dbReference type="SAM" id="MobiDB-lite"/>
    </source>
</evidence>
<keyword evidence="11" id="KW-0865">Zymogen</keyword>
<dbReference type="CDD" id="cd08792">
    <property type="entry name" value="DED_Caspase_8_10_r1"/>
    <property type="match status" value="1"/>
</dbReference>
<dbReference type="PANTHER" id="PTHR48169">
    <property type="entry name" value="DED DOMAIN-CONTAINING PROTEIN"/>
    <property type="match status" value="1"/>
</dbReference>
<reference evidence="21" key="1">
    <citation type="journal article" date="2023" name="Science">
        <title>Genome structures resolve the early diversification of teleost fishes.</title>
        <authorList>
            <person name="Parey E."/>
            <person name="Louis A."/>
            <person name="Montfort J."/>
            <person name="Bouchez O."/>
            <person name="Roques C."/>
            <person name="Iampietro C."/>
            <person name="Lluch J."/>
            <person name="Castinel A."/>
            <person name="Donnadieu C."/>
            <person name="Desvignes T."/>
            <person name="Floi Bucao C."/>
            <person name="Jouanno E."/>
            <person name="Wen M."/>
            <person name="Mejri S."/>
            <person name="Dirks R."/>
            <person name="Jansen H."/>
            <person name="Henkel C."/>
            <person name="Chen W.J."/>
            <person name="Zahm M."/>
            <person name="Cabau C."/>
            <person name="Klopp C."/>
            <person name="Thompson A.W."/>
            <person name="Robinson-Rechavi M."/>
            <person name="Braasch I."/>
            <person name="Lecointre G."/>
            <person name="Bobe J."/>
            <person name="Postlethwait J.H."/>
            <person name="Berthelot C."/>
            <person name="Roest Crollius H."/>
            <person name="Guiguen Y."/>
        </authorList>
    </citation>
    <scope>NUCLEOTIDE SEQUENCE</scope>
    <source>
        <strain evidence="21">WJC10195</strain>
    </source>
</reference>
<evidence type="ECO:0000256" key="4">
    <source>
        <dbReference type="ARBA" id="ARBA00022490"/>
    </source>
</evidence>
<evidence type="ECO:0000256" key="1">
    <source>
        <dbReference type="ARBA" id="ARBA00004123"/>
    </source>
</evidence>
<dbReference type="InterPro" id="IPR001309">
    <property type="entry name" value="Pept_C14_p20"/>
</dbReference>
<keyword evidence="22" id="KW-1185">Reference proteome</keyword>
<dbReference type="SMART" id="SM00031">
    <property type="entry name" value="DED"/>
    <property type="match status" value="2"/>
</dbReference>
<evidence type="ECO:0000256" key="6">
    <source>
        <dbReference type="ARBA" id="ARBA00022670"/>
    </source>
</evidence>
<feature type="compositionally biased region" description="Polar residues" evidence="17">
    <location>
        <begin position="239"/>
        <end position="255"/>
    </location>
</feature>
<comment type="caution">
    <text evidence="21">The sequence shown here is derived from an EMBL/GenBank/DDBJ whole genome shotgun (WGS) entry which is preliminary data.</text>
</comment>
<dbReference type="FunFam" id="3.40.50.1460:FF:000008">
    <property type="entry name" value="caspase-8 isoform X1"/>
    <property type="match status" value="1"/>
</dbReference>
<evidence type="ECO:0000256" key="14">
    <source>
        <dbReference type="ARBA" id="ARBA00066479"/>
    </source>
</evidence>
<evidence type="ECO:0000256" key="2">
    <source>
        <dbReference type="ARBA" id="ARBA00004496"/>
    </source>
</evidence>
<evidence type="ECO:0000256" key="3">
    <source>
        <dbReference type="ARBA" id="ARBA00010134"/>
    </source>
</evidence>
<accession>A0A9Q1IFD1</accession>
<evidence type="ECO:0000259" key="20">
    <source>
        <dbReference type="PROSITE" id="PS50208"/>
    </source>
</evidence>
<dbReference type="GO" id="GO:0006508">
    <property type="term" value="P:proteolysis"/>
    <property type="evidence" value="ECO:0007669"/>
    <property type="project" value="UniProtKB-KW"/>
</dbReference>
<evidence type="ECO:0000256" key="11">
    <source>
        <dbReference type="ARBA" id="ARBA00023145"/>
    </source>
</evidence>
<protein>
    <recommendedName>
        <fullName evidence="15">Caspase-8</fullName>
        <ecNumber evidence="14">3.4.22.61</ecNumber>
    </recommendedName>
</protein>
<dbReference type="GO" id="GO:0005886">
    <property type="term" value="C:plasma membrane"/>
    <property type="evidence" value="ECO:0007669"/>
    <property type="project" value="UniProtKB-ARBA"/>
</dbReference>
<dbReference type="Pfam" id="PF01335">
    <property type="entry name" value="DED"/>
    <property type="match status" value="2"/>
</dbReference>
<dbReference type="AlphaFoldDB" id="A0A9Q1IFD1"/>
<feature type="region of interest" description="Disordered" evidence="17">
    <location>
        <begin position="233"/>
        <end position="306"/>
    </location>
</feature>
<evidence type="ECO:0000256" key="13">
    <source>
        <dbReference type="ARBA" id="ARBA00051626"/>
    </source>
</evidence>